<proteinExistence type="inferred from homology"/>
<keyword evidence="7" id="KW-1185">Reference proteome</keyword>
<comment type="similarity">
    <text evidence="2">Belongs to the KHG/KDPG aldolase family.</text>
</comment>
<keyword evidence="4" id="KW-0456">Lyase</keyword>
<dbReference type="RefSeq" id="WP_077131274.1">
    <property type="nucleotide sequence ID" value="NZ_CP014263.1"/>
</dbReference>
<dbReference type="InterPro" id="IPR000887">
    <property type="entry name" value="Aldlse_KDPG_KHG"/>
</dbReference>
<sequence length="216" mass="23074">MPLTTFSSDLFARAPIVGIIRHLRPDEVAAILPVYVESGLTTLEITMNTPGADELIHDALAEYAGRLNIGAGTVRTLADLDSALTAGAQFIVTPTVDEAVIRQCFDRGVPIFPGAFTPTEIQRAWTLGATMVKVYPAGVLGPTYIRDVKAPLDDVKLLPTGGIGLDNVAAFMQAGADGVGMGSQLFDKTLIRAKDWAGLRMHFSAVCQVVTQRFTE</sequence>
<dbReference type="STRING" id="1178516.AWR27_11195"/>
<dbReference type="KEGG" id="smon:AWR27_11195"/>
<name>A0A1P9WWW7_9BACT</name>
<protein>
    <submittedName>
        <fullName evidence="6">2-dehydro-3-deoxyphosphogluconate aldolase</fullName>
    </submittedName>
</protein>
<gene>
    <name evidence="6" type="ORF">AWR27_11195</name>
</gene>
<dbReference type="SUPFAM" id="SSF51569">
    <property type="entry name" value="Aldolase"/>
    <property type="match status" value="1"/>
</dbReference>
<organism evidence="6 7">
    <name type="scientific">Spirosoma montaniterrae</name>
    <dbReference type="NCBI Taxonomy" id="1178516"/>
    <lineage>
        <taxon>Bacteria</taxon>
        <taxon>Pseudomonadati</taxon>
        <taxon>Bacteroidota</taxon>
        <taxon>Cytophagia</taxon>
        <taxon>Cytophagales</taxon>
        <taxon>Cytophagaceae</taxon>
        <taxon>Spirosoma</taxon>
    </lineage>
</organism>
<evidence type="ECO:0000256" key="3">
    <source>
        <dbReference type="ARBA" id="ARBA00011233"/>
    </source>
</evidence>
<dbReference type="PANTHER" id="PTHR30246:SF1">
    <property type="entry name" value="2-DEHYDRO-3-DEOXY-6-PHOSPHOGALACTONATE ALDOLASE-RELATED"/>
    <property type="match status" value="1"/>
</dbReference>
<reference evidence="6 7" key="1">
    <citation type="submission" date="2016-01" db="EMBL/GenBank/DDBJ databases">
        <authorList>
            <person name="Oliw E.H."/>
        </authorList>
    </citation>
    <scope>NUCLEOTIDE SEQUENCE [LARGE SCALE GENOMIC DNA]</scope>
    <source>
        <strain evidence="6 7">DY10</strain>
    </source>
</reference>
<evidence type="ECO:0000256" key="1">
    <source>
        <dbReference type="ARBA" id="ARBA00004761"/>
    </source>
</evidence>
<dbReference type="Pfam" id="PF01081">
    <property type="entry name" value="Aldolase"/>
    <property type="match status" value="1"/>
</dbReference>
<dbReference type="GO" id="GO:0016829">
    <property type="term" value="F:lyase activity"/>
    <property type="evidence" value="ECO:0007669"/>
    <property type="project" value="UniProtKB-KW"/>
</dbReference>
<dbReference type="AlphaFoldDB" id="A0A1P9WWW7"/>
<dbReference type="NCBIfam" id="TIGR01182">
    <property type="entry name" value="eda"/>
    <property type="match status" value="1"/>
</dbReference>
<comment type="subunit">
    <text evidence="3">Homotrimer.</text>
</comment>
<dbReference type="EMBL" id="CP014263">
    <property type="protein sequence ID" value="AQG79840.1"/>
    <property type="molecule type" value="Genomic_DNA"/>
</dbReference>
<comment type="pathway">
    <text evidence="1">Carbohydrate acid metabolism.</text>
</comment>
<accession>A0A1P9WWW7</accession>
<dbReference type="InterPro" id="IPR013785">
    <property type="entry name" value="Aldolase_TIM"/>
</dbReference>
<evidence type="ECO:0000256" key="2">
    <source>
        <dbReference type="ARBA" id="ARBA00006906"/>
    </source>
</evidence>
<evidence type="ECO:0000313" key="7">
    <source>
        <dbReference type="Proteomes" id="UP000187941"/>
    </source>
</evidence>
<dbReference type="PANTHER" id="PTHR30246">
    <property type="entry name" value="2-KETO-3-DEOXY-6-PHOSPHOGLUCONATE ALDOLASE"/>
    <property type="match status" value="1"/>
</dbReference>
<keyword evidence="5" id="KW-0119">Carbohydrate metabolism</keyword>
<dbReference type="OrthoDB" id="9802667at2"/>
<evidence type="ECO:0000313" key="6">
    <source>
        <dbReference type="EMBL" id="AQG79840.1"/>
    </source>
</evidence>
<evidence type="ECO:0000256" key="4">
    <source>
        <dbReference type="ARBA" id="ARBA00023239"/>
    </source>
</evidence>
<dbReference type="CDD" id="cd00452">
    <property type="entry name" value="KDPG_aldolase"/>
    <property type="match status" value="1"/>
</dbReference>
<dbReference type="Gene3D" id="3.20.20.70">
    <property type="entry name" value="Aldolase class I"/>
    <property type="match status" value="1"/>
</dbReference>
<dbReference type="Proteomes" id="UP000187941">
    <property type="component" value="Chromosome"/>
</dbReference>
<evidence type="ECO:0000256" key="5">
    <source>
        <dbReference type="ARBA" id="ARBA00023277"/>
    </source>
</evidence>